<sequence length="184" mass="20428">MFKNYLKKLNFPESYVSIILGFLIVVVGGLLVNNYMKSRQGQINTPDQNSGVIKQEELKLAENLPTTYTVSESDTLWNIALKYYGSGYNWVTIAKENKLSNANKIEKGQQLTIPNAEVIKPGSASVATSEVAQPETYTVAKGDYLWKIAVEKYGDGYAWVKIAKANNLVNPNIIHTGNVLQLPK</sequence>
<dbReference type="SUPFAM" id="SSF54106">
    <property type="entry name" value="LysM domain"/>
    <property type="match status" value="2"/>
</dbReference>
<dbReference type="InterPro" id="IPR052196">
    <property type="entry name" value="Bact_Kbp"/>
</dbReference>
<dbReference type="EMBL" id="MFJN01000019">
    <property type="protein sequence ID" value="OGG21632.1"/>
    <property type="molecule type" value="Genomic_DNA"/>
</dbReference>
<evidence type="ECO:0000256" key="1">
    <source>
        <dbReference type="SAM" id="Phobius"/>
    </source>
</evidence>
<evidence type="ECO:0000259" key="2">
    <source>
        <dbReference type="PROSITE" id="PS51782"/>
    </source>
</evidence>
<dbReference type="AlphaFoldDB" id="A0A1F6AB45"/>
<dbReference type="STRING" id="1798384.A3D03_04510"/>
<dbReference type="PANTHER" id="PTHR34700:SF4">
    <property type="entry name" value="PHAGE-LIKE ELEMENT PBSX PROTEIN XKDP"/>
    <property type="match status" value="1"/>
</dbReference>
<feature type="domain" description="LysM" evidence="2">
    <location>
        <begin position="66"/>
        <end position="113"/>
    </location>
</feature>
<dbReference type="CDD" id="cd00118">
    <property type="entry name" value="LysM"/>
    <property type="match status" value="2"/>
</dbReference>
<dbReference type="Gene3D" id="3.10.350.10">
    <property type="entry name" value="LysM domain"/>
    <property type="match status" value="2"/>
</dbReference>
<dbReference type="InterPro" id="IPR018392">
    <property type="entry name" value="LysM"/>
</dbReference>
<organism evidence="3 4">
    <name type="scientific">Candidatus Gottesmanbacteria bacterium RIFCSPHIGHO2_02_FULL_40_13</name>
    <dbReference type="NCBI Taxonomy" id="1798384"/>
    <lineage>
        <taxon>Bacteria</taxon>
        <taxon>Candidatus Gottesmaniibacteriota</taxon>
    </lineage>
</organism>
<keyword evidence="1" id="KW-0812">Transmembrane</keyword>
<dbReference type="Pfam" id="PF01476">
    <property type="entry name" value="LysM"/>
    <property type="match status" value="2"/>
</dbReference>
<protein>
    <recommendedName>
        <fullName evidence="2">LysM domain-containing protein</fullName>
    </recommendedName>
</protein>
<comment type="caution">
    <text evidence="3">The sequence shown here is derived from an EMBL/GenBank/DDBJ whole genome shotgun (WGS) entry which is preliminary data.</text>
</comment>
<feature type="transmembrane region" description="Helical" evidence="1">
    <location>
        <begin position="15"/>
        <end position="32"/>
    </location>
</feature>
<dbReference type="SMART" id="SM00257">
    <property type="entry name" value="LysM"/>
    <property type="match status" value="2"/>
</dbReference>
<evidence type="ECO:0000313" key="3">
    <source>
        <dbReference type="EMBL" id="OGG21632.1"/>
    </source>
</evidence>
<dbReference type="PANTHER" id="PTHR34700">
    <property type="entry name" value="POTASSIUM BINDING PROTEIN KBP"/>
    <property type="match status" value="1"/>
</dbReference>
<reference evidence="3 4" key="1">
    <citation type="journal article" date="2016" name="Nat. Commun.">
        <title>Thousands of microbial genomes shed light on interconnected biogeochemical processes in an aquifer system.</title>
        <authorList>
            <person name="Anantharaman K."/>
            <person name="Brown C.T."/>
            <person name="Hug L.A."/>
            <person name="Sharon I."/>
            <person name="Castelle C.J."/>
            <person name="Probst A.J."/>
            <person name="Thomas B.C."/>
            <person name="Singh A."/>
            <person name="Wilkins M.J."/>
            <person name="Karaoz U."/>
            <person name="Brodie E.L."/>
            <person name="Williams K.H."/>
            <person name="Hubbard S.S."/>
            <person name="Banfield J.F."/>
        </authorList>
    </citation>
    <scope>NUCLEOTIDE SEQUENCE [LARGE SCALE GENOMIC DNA]</scope>
</reference>
<name>A0A1F6AB45_9BACT</name>
<evidence type="ECO:0000313" key="4">
    <source>
        <dbReference type="Proteomes" id="UP000177092"/>
    </source>
</evidence>
<gene>
    <name evidence="3" type="ORF">A3D03_04510</name>
</gene>
<dbReference type="InterPro" id="IPR036779">
    <property type="entry name" value="LysM_dom_sf"/>
</dbReference>
<dbReference type="PROSITE" id="PS51782">
    <property type="entry name" value="LYSM"/>
    <property type="match status" value="2"/>
</dbReference>
<keyword evidence="1" id="KW-1133">Transmembrane helix</keyword>
<keyword evidence="1" id="KW-0472">Membrane</keyword>
<accession>A0A1F6AB45</accession>
<proteinExistence type="predicted"/>
<feature type="domain" description="LysM" evidence="2">
    <location>
        <begin position="135"/>
        <end position="182"/>
    </location>
</feature>
<dbReference type="Proteomes" id="UP000177092">
    <property type="component" value="Unassembled WGS sequence"/>
</dbReference>